<dbReference type="OrthoDB" id="10539960at2759"/>
<evidence type="ECO:0000313" key="2">
    <source>
        <dbReference type="Proteomes" id="UP000053676"/>
    </source>
</evidence>
<keyword evidence="2" id="KW-1185">Reference proteome</keyword>
<dbReference type="Proteomes" id="UP000053676">
    <property type="component" value="Unassembled WGS sequence"/>
</dbReference>
<protein>
    <submittedName>
        <fullName evidence="1">Uncharacterized protein</fullName>
    </submittedName>
</protein>
<reference evidence="2" key="1">
    <citation type="journal article" date="2014" name="Nat. Genet.">
        <title>Genome of the human hookworm Necator americanus.</title>
        <authorList>
            <person name="Tang Y.T."/>
            <person name="Gao X."/>
            <person name="Rosa B.A."/>
            <person name="Abubucker S."/>
            <person name="Hallsworth-Pepin K."/>
            <person name="Martin J."/>
            <person name="Tyagi R."/>
            <person name="Heizer E."/>
            <person name="Zhang X."/>
            <person name="Bhonagiri-Palsikar V."/>
            <person name="Minx P."/>
            <person name="Warren W.C."/>
            <person name="Wang Q."/>
            <person name="Zhan B."/>
            <person name="Hotez P.J."/>
            <person name="Sternberg P.W."/>
            <person name="Dougall A."/>
            <person name="Gaze S.T."/>
            <person name="Mulvenna J."/>
            <person name="Sotillo J."/>
            <person name="Ranganathan S."/>
            <person name="Rabelo E.M."/>
            <person name="Wilson R.K."/>
            <person name="Felgner P.L."/>
            <person name="Bethony J."/>
            <person name="Hawdon J.M."/>
            <person name="Gasser R.B."/>
            <person name="Loukas A."/>
            <person name="Mitreva M."/>
        </authorList>
    </citation>
    <scope>NUCLEOTIDE SEQUENCE [LARGE SCALE GENOMIC DNA]</scope>
</reference>
<accession>W2TTY9</accession>
<organism evidence="1 2">
    <name type="scientific">Necator americanus</name>
    <name type="common">Human hookworm</name>
    <dbReference type="NCBI Taxonomy" id="51031"/>
    <lineage>
        <taxon>Eukaryota</taxon>
        <taxon>Metazoa</taxon>
        <taxon>Ecdysozoa</taxon>
        <taxon>Nematoda</taxon>
        <taxon>Chromadorea</taxon>
        <taxon>Rhabditida</taxon>
        <taxon>Rhabditina</taxon>
        <taxon>Rhabditomorpha</taxon>
        <taxon>Strongyloidea</taxon>
        <taxon>Ancylostomatidae</taxon>
        <taxon>Bunostominae</taxon>
        <taxon>Necator</taxon>
    </lineage>
</organism>
<dbReference type="EMBL" id="KI657808">
    <property type="protein sequence ID" value="ETN85114.1"/>
    <property type="molecule type" value="Genomic_DNA"/>
</dbReference>
<evidence type="ECO:0000313" key="1">
    <source>
        <dbReference type="EMBL" id="ETN85114.1"/>
    </source>
</evidence>
<sequence length="86" mass="9392">MKSYLVSLSLAPNPTAILVDRSPPLSSGFSGAPTREGSVPLRSFEKERHSVPTSTSLNNEEHISKAFLDLKLELQLRSAQFPIAKV</sequence>
<name>W2TTY9_NECAM</name>
<gene>
    <name evidence="1" type="ORF">NECAME_06580</name>
</gene>
<proteinExistence type="predicted"/>
<dbReference type="KEGG" id="nai:NECAME_06580"/>
<dbReference type="AlphaFoldDB" id="W2TTY9"/>